<evidence type="ECO:0000313" key="2">
    <source>
        <dbReference type="RefSeq" id="XP_025408889.1"/>
    </source>
</evidence>
<name>A0A8B8FDD1_9HEMI</name>
<reference evidence="2" key="1">
    <citation type="submission" date="2025-08" db="UniProtKB">
        <authorList>
            <consortium name="RefSeq"/>
        </authorList>
    </citation>
    <scope>IDENTIFICATION</scope>
    <source>
        <tissue evidence="2">Whole body</tissue>
    </source>
</reference>
<dbReference type="PRINTS" id="PR01345">
    <property type="entry name" value="CERVTRCPTASE"/>
</dbReference>
<accession>A0A8B8FDD1</accession>
<dbReference type="OrthoDB" id="6626734at2759"/>
<gene>
    <name evidence="2" type="primary">LOC112682489</name>
</gene>
<evidence type="ECO:0000313" key="1">
    <source>
        <dbReference type="Proteomes" id="UP000694846"/>
    </source>
</evidence>
<proteinExistence type="predicted"/>
<sequence length="210" mass="24584">MSFTRRQATFLFDYSLNNHSITRVSVKKDLGILLTSDLDYHSHIEHVTYKSLKTLGFIKRFSSNFNLTYSLKNLYCLLVRPIIEYGSILWDPYTTSDSSLLEHVQRKFLNFASFAFNIHHEPHDYSPVLLHLQLSSLSDRRVLANINFLNKFTNDTINAPELLAEVNFRVPSKSSRLMAPYYVPRHTTNYGRNHPIHRMMRLTNENFSSH</sequence>
<dbReference type="RefSeq" id="XP_025408889.1">
    <property type="nucleotide sequence ID" value="XM_025553104.1"/>
</dbReference>
<dbReference type="Proteomes" id="UP000694846">
    <property type="component" value="Unplaced"/>
</dbReference>
<protein>
    <submittedName>
        <fullName evidence="2">Uncharacterized protein LOC112682489</fullName>
    </submittedName>
</protein>
<dbReference type="GeneID" id="112682489"/>
<keyword evidence="1" id="KW-1185">Reference proteome</keyword>
<organism evidence="1 2">
    <name type="scientific">Sipha flava</name>
    <name type="common">yellow sugarcane aphid</name>
    <dbReference type="NCBI Taxonomy" id="143950"/>
    <lineage>
        <taxon>Eukaryota</taxon>
        <taxon>Metazoa</taxon>
        <taxon>Ecdysozoa</taxon>
        <taxon>Arthropoda</taxon>
        <taxon>Hexapoda</taxon>
        <taxon>Insecta</taxon>
        <taxon>Pterygota</taxon>
        <taxon>Neoptera</taxon>
        <taxon>Paraneoptera</taxon>
        <taxon>Hemiptera</taxon>
        <taxon>Sternorrhyncha</taxon>
        <taxon>Aphidomorpha</taxon>
        <taxon>Aphidoidea</taxon>
        <taxon>Aphididae</taxon>
        <taxon>Sipha</taxon>
    </lineage>
</organism>
<dbReference type="AlphaFoldDB" id="A0A8B8FDD1"/>